<evidence type="ECO:0000313" key="2">
    <source>
        <dbReference type="EMBL" id="CAH2762661.1"/>
    </source>
</evidence>
<dbReference type="Proteomes" id="UP001154095">
    <property type="component" value="Chromosome"/>
</dbReference>
<accession>A0AAU9VHN4</accession>
<dbReference type="Proteomes" id="UP001154111">
    <property type="component" value="Chromosome"/>
</dbReference>
<evidence type="ECO:0000313" key="5">
    <source>
        <dbReference type="Proteomes" id="UP001154111"/>
    </source>
</evidence>
<sequence length="274" mass="31862">MSFDAYLKRTLPKRFYLLYPKVSGITLLKLYNEVLTRKYKRLKVIHQSIGYWLFLHFMVLVMLVFYKKILLPTVISEIEVFSTKPLFSAISSLFCPALVYLQVFFILFGLVIAFIVFHRKIRMIVIAGLNTLIKCNLIILYISEQFCLFYNVLYPETKTTLSTIKCLRISLSNTLAGSIAFEIERMLEQGKDISDALTHSSLHPIIKSNMREGFLFNDLERSLNLCLNLSDVLISHHLKKMIFAYRVFVSINIIMIVVVYYELVMIPLKLMEGL</sequence>
<feature type="transmembrane region" description="Helical" evidence="1">
    <location>
        <begin position="44"/>
        <end position="66"/>
    </location>
</feature>
<organism evidence="3 5">
    <name type="scientific">Erysipelothrix amsterdamensis</name>
    <dbReference type="NCBI Taxonomy" id="2929157"/>
    <lineage>
        <taxon>Bacteria</taxon>
        <taxon>Bacillati</taxon>
        <taxon>Bacillota</taxon>
        <taxon>Erysipelotrichia</taxon>
        <taxon>Erysipelotrichales</taxon>
        <taxon>Erysipelotrichaceae</taxon>
        <taxon>Erysipelothrix</taxon>
    </lineage>
</organism>
<evidence type="ECO:0000313" key="3">
    <source>
        <dbReference type="EMBL" id="CAH2762684.1"/>
    </source>
</evidence>
<reference evidence="3" key="1">
    <citation type="submission" date="2022-04" db="EMBL/GenBank/DDBJ databases">
        <authorList>
            <person name="Forde T."/>
        </authorList>
    </citation>
    <scope>NUCLEOTIDE SEQUENCE</scope>
    <source>
        <strain evidence="3">A18Y016a</strain>
        <strain evidence="2">A18Y020d</strain>
    </source>
</reference>
<dbReference type="EMBL" id="OW659477">
    <property type="protein sequence ID" value="CAH2762684.1"/>
    <property type="molecule type" value="Genomic_DNA"/>
</dbReference>
<feature type="transmembrane region" description="Helical" evidence="1">
    <location>
        <begin position="86"/>
        <end position="117"/>
    </location>
</feature>
<evidence type="ECO:0000256" key="1">
    <source>
        <dbReference type="SAM" id="Phobius"/>
    </source>
</evidence>
<dbReference type="EMBL" id="OW659496">
    <property type="protein sequence ID" value="CAH2762661.1"/>
    <property type="molecule type" value="Genomic_DNA"/>
</dbReference>
<gene>
    <name evidence="3" type="ORF">ERYAMS2_01327</name>
    <name evidence="2" type="ORF">ERYAMS_01033</name>
</gene>
<proteinExistence type="predicted"/>
<feature type="transmembrane region" description="Helical" evidence="1">
    <location>
        <begin position="243"/>
        <end position="261"/>
    </location>
</feature>
<keyword evidence="1" id="KW-0472">Membrane</keyword>
<protein>
    <recommendedName>
        <fullName evidence="6">Type II secretion system protein GspF domain-containing protein</fullName>
    </recommendedName>
</protein>
<dbReference type="AlphaFoldDB" id="A0AAU9VHN4"/>
<name>A0AAU9VHN4_9FIRM</name>
<evidence type="ECO:0008006" key="6">
    <source>
        <dbReference type="Google" id="ProtNLM"/>
    </source>
</evidence>
<evidence type="ECO:0000313" key="4">
    <source>
        <dbReference type="Proteomes" id="UP001154095"/>
    </source>
</evidence>
<keyword evidence="1" id="KW-1133">Transmembrane helix</keyword>
<keyword evidence="4" id="KW-1185">Reference proteome</keyword>
<keyword evidence="1" id="KW-0812">Transmembrane</keyword>